<sequence>IVFSDCFCCDAICLYCRPNDVRLAAACASLLAELVCRYDPATDVLIRLGGIEAVIQAWAFHENTGSDPSVGGIYRSIVRILTHPLVLGNPGALDIVAELTASPIDIAIHGLSSSDKGCADPAASLALALIAVYPSLADKFVSVPIITAMLQHVTQASPPDPAKNLIRLFQQICTPHCLSDSGNVLSAAVKFVRRYASAGDTGSSTIGLEFVVQMMPAGAIQEGCER</sequence>
<evidence type="ECO:0000313" key="1">
    <source>
        <dbReference type="EMBL" id="CRZ04249.1"/>
    </source>
</evidence>
<dbReference type="EMBL" id="HACM01003807">
    <property type="protein sequence ID" value="CRZ04249.1"/>
    <property type="molecule type" value="Transcribed_RNA"/>
</dbReference>
<dbReference type="InterPro" id="IPR016024">
    <property type="entry name" value="ARM-type_fold"/>
</dbReference>
<feature type="non-terminal residue" evidence="1">
    <location>
        <position position="1"/>
    </location>
</feature>
<name>A0A0H5R7I6_9EUKA</name>
<organism evidence="1">
    <name type="scientific">Spongospora subterranea</name>
    <dbReference type="NCBI Taxonomy" id="70186"/>
    <lineage>
        <taxon>Eukaryota</taxon>
        <taxon>Sar</taxon>
        <taxon>Rhizaria</taxon>
        <taxon>Endomyxa</taxon>
        <taxon>Phytomyxea</taxon>
        <taxon>Plasmodiophorida</taxon>
        <taxon>Plasmodiophoridae</taxon>
        <taxon>Spongospora</taxon>
    </lineage>
</organism>
<proteinExistence type="predicted"/>
<dbReference type="SUPFAM" id="SSF48371">
    <property type="entry name" value="ARM repeat"/>
    <property type="match status" value="1"/>
</dbReference>
<feature type="non-terminal residue" evidence="1">
    <location>
        <position position="226"/>
    </location>
</feature>
<dbReference type="AlphaFoldDB" id="A0A0H5R7I6"/>
<reference evidence="1" key="1">
    <citation type="submission" date="2015-04" db="EMBL/GenBank/DDBJ databases">
        <title>The genome sequence of the plant pathogenic Rhizarian Plasmodiophora brassicae reveals insights in its biotrophic life cycle and the origin of chitin synthesis.</title>
        <authorList>
            <person name="Schwelm A."/>
            <person name="Fogelqvist J."/>
            <person name="Knaust A."/>
            <person name="Julke S."/>
            <person name="Lilja T."/>
            <person name="Dhandapani V."/>
            <person name="Bonilla-Rosso G."/>
            <person name="Karlsson M."/>
            <person name="Shevchenko A."/>
            <person name="Choi S.R."/>
            <person name="Kim H.G."/>
            <person name="Park J.Y."/>
            <person name="Lim Y.P."/>
            <person name="Ludwig-Muller J."/>
            <person name="Dixelius C."/>
        </authorList>
    </citation>
    <scope>NUCLEOTIDE SEQUENCE</scope>
    <source>
        <tissue evidence="1">Potato root galls</tissue>
    </source>
</reference>
<accession>A0A0H5R7I6</accession>
<protein>
    <submittedName>
        <fullName evidence="1">Uncharacterized protein</fullName>
    </submittedName>
</protein>